<dbReference type="Gene3D" id="1.25.40.10">
    <property type="entry name" value="Tetratricopeptide repeat domain"/>
    <property type="match status" value="1"/>
</dbReference>
<keyword evidence="2" id="KW-0067">ATP-binding</keyword>
<dbReference type="Proteomes" id="UP000295680">
    <property type="component" value="Unassembled WGS sequence"/>
</dbReference>
<protein>
    <submittedName>
        <fullName evidence="4">Regulatory LuxR family protein</fullName>
    </submittedName>
</protein>
<dbReference type="AlphaFoldDB" id="A0A4R2JC06"/>
<dbReference type="PRINTS" id="PR00038">
    <property type="entry name" value="HTHLUXR"/>
</dbReference>
<evidence type="ECO:0000256" key="2">
    <source>
        <dbReference type="ARBA" id="ARBA00022840"/>
    </source>
</evidence>
<evidence type="ECO:0000259" key="3">
    <source>
        <dbReference type="PROSITE" id="PS50043"/>
    </source>
</evidence>
<comment type="caution">
    <text evidence="4">The sequence shown here is derived from an EMBL/GenBank/DDBJ whole genome shotgun (WGS) entry which is preliminary data.</text>
</comment>
<dbReference type="Pfam" id="PF00196">
    <property type="entry name" value="GerE"/>
    <property type="match status" value="1"/>
</dbReference>
<gene>
    <name evidence="4" type="ORF">EV192_107360</name>
</gene>
<keyword evidence="1" id="KW-0547">Nucleotide-binding</keyword>
<dbReference type="InterPro" id="IPR027417">
    <property type="entry name" value="P-loop_NTPase"/>
</dbReference>
<dbReference type="GO" id="GO:0005524">
    <property type="term" value="F:ATP binding"/>
    <property type="evidence" value="ECO:0007669"/>
    <property type="project" value="UniProtKB-KW"/>
</dbReference>
<accession>A0A4R2JC06</accession>
<proteinExistence type="predicted"/>
<dbReference type="GO" id="GO:0003677">
    <property type="term" value="F:DNA binding"/>
    <property type="evidence" value="ECO:0007669"/>
    <property type="project" value="InterPro"/>
</dbReference>
<dbReference type="SUPFAM" id="SSF48452">
    <property type="entry name" value="TPR-like"/>
    <property type="match status" value="1"/>
</dbReference>
<dbReference type="GO" id="GO:0004016">
    <property type="term" value="F:adenylate cyclase activity"/>
    <property type="evidence" value="ECO:0007669"/>
    <property type="project" value="TreeGrafter"/>
</dbReference>
<dbReference type="InterPro" id="IPR041664">
    <property type="entry name" value="AAA_16"/>
</dbReference>
<evidence type="ECO:0000313" key="4">
    <source>
        <dbReference type="EMBL" id="TCO55937.1"/>
    </source>
</evidence>
<dbReference type="OrthoDB" id="3656034at2"/>
<dbReference type="CDD" id="cd06170">
    <property type="entry name" value="LuxR_C_like"/>
    <property type="match status" value="1"/>
</dbReference>
<organism evidence="4 5">
    <name type="scientific">Actinocrispum wychmicini</name>
    <dbReference type="NCBI Taxonomy" id="1213861"/>
    <lineage>
        <taxon>Bacteria</taxon>
        <taxon>Bacillati</taxon>
        <taxon>Actinomycetota</taxon>
        <taxon>Actinomycetes</taxon>
        <taxon>Pseudonocardiales</taxon>
        <taxon>Pseudonocardiaceae</taxon>
        <taxon>Actinocrispum</taxon>
    </lineage>
</organism>
<evidence type="ECO:0000313" key="5">
    <source>
        <dbReference type="Proteomes" id="UP000295680"/>
    </source>
</evidence>
<dbReference type="PANTHER" id="PTHR16305:SF35">
    <property type="entry name" value="TRANSCRIPTIONAL ACTIVATOR DOMAIN"/>
    <property type="match status" value="1"/>
</dbReference>
<dbReference type="Pfam" id="PF13191">
    <property type="entry name" value="AAA_16"/>
    <property type="match status" value="1"/>
</dbReference>
<dbReference type="SUPFAM" id="SSF52540">
    <property type="entry name" value="P-loop containing nucleoside triphosphate hydrolases"/>
    <property type="match status" value="1"/>
</dbReference>
<dbReference type="InterPro" id="IPR000792">
    <property type="entry name" value="Tscrpt_reg_LuxR_C"/>
</dbReference>
<dbReference type="Gene3D" id="1.10.10.10">
    <property type="entry name" value="Winged helix-like DNA-binding domain superfamily/Winged helix DNA-binding domain"/>
    <property type="match status" value="1"/>
</dbReference>
<dbReference type="GO" id="GO:0005737">
    <property type="term" value="C:cytoplasm"/>
    <property type="evidence" value="ECO:0007669"/>
    <property type="project" value="TreeGrafter"/>
</dbReference>
<reference evidence="4 5" key="1">
    <citation type="submission" date="2019-03" db="EMBL/GenBank/DDBJ databases">
        <title>Genomic Encyclopedia of Type Strains, Phase IV (KMG-IV): sequencing the most valuable type-strain genomes for metagenomic binning, comparative biology and taxonomic classification.</title>
        <authorList>
            <person name="Goeker M."/>
        </authorList>
    </citation>
    <scope>NUCLEOTIDE SEQUENCE [LARGE SCALE GENOMIC DNA]</scope>
    <source>
        <strain evidence="4 5">DSM 45934</strain>
    </source>
</reference>
<dbReference type="PANTHER" id="PTHR16305">
    <property type="entry name" value="TESTICULAR SOLUBLE ADENYLYL CYCLASE"/>
    <property type="match status" value="1"/>
</dbReference>
<dbReference type="InterPro" id="IPR016032">
    <property type="entry name" value="Sig_transdc_resp-reg_C-effctor"/>
</dbReference>
<dbReference type="Gene3D" id="3.40.50.300">
    <property type="entry name" value="P-loop containing nucleotide triphosphate hydrolases"/>
    <property type="match status" value="1"/>
</dbReference>
<keyword evidence="5" id="KW-1185">Reference proteome</keyword>
<dbReference type="SUPFAM" id="SSF46894">
    <property type="entry name" value="C-terminal effector domain of the bipartite response regulators"/>
    <property type="match status" value="1"/>
</dbReference>
<dbReference type="RefSeq" id="WP_132122131.1">
    <property type="nucleotide sequence ID" value="NZ_SLWS01000007.1"/>
</dbReference>
<dbReference type="EMBL" id="SLWS01000007">
    <property type="protein sequence ID" value="TCO55937.1"/>
    <property type="molecule type" value="Genomic_DNA"/>
</dbReference>
<sequence length="894" mass="95980">MWHGRDEEHRVLADTLASARTGRGRVLIIHGAAGVGKTTLLDHALAHADDMTVLRGAAVESEVELPYAGLELLLRPIFGLLDELPRVQAGALRTAFGYAEGTAERFVVAVATLALLALAAQQRPVVVVADDAHWLDQATVDTLLFVGRRLRAEPVALLIAARETFPGHGLPELGLGGLDPVASDRLLTERFGELSARVREQLITDTGGNPLALVELAGQLSVAQRRGTEPLPDHIPLGKRLLRAYTERADQLPATTRLAVLVVAADDTGGLDTVLAAARRLGVSPTALTAAEQADIIAVDGMTLRFRHPLIRSAVYQHAPFAERMTVHRALADALAEAGRADHAVWHRALASVGPDEPTAAALEDMASPMLRRGGAIAVSTALHRAAMLSGDPVDRARRLTRSAWAAWQAGHPDRARGLVEQADELPADQDTRTELTCLRAYVDLETGSPSAACVQALHAARLAATNDPGRAVRMVLTATVAAYHAGDVARISSALAGVSDLAHGTPYELAARCASILSGGDVTGVCATPDELRITAETLFAVDDPHVWSWPLLLALFAGNDILAHRFGHQAAGRLRSAGMAGILTGLAPLLSTVEYHIGRWTDAAALASEGVALCRETGQVNRAADLRAYLALIAAGTGDADECRRLADDALARGIAVTAALAVWARGLLALSLGDADEAYHEFARIFAPTSRYAHPYYRRTTAVDFIEACVRNDRRAQAEAVFAGFEAWADTAGVSWARHHLYRCRALLAPDEEAEPHFRDALAERDDRPFDHARTSLLFGEWLRRNRRRTEARSHLRTAHEILDGLGATRWATTARTQLRAAGGQTRRTTPTARLTPQELQIAQLAATGMSNREIATQLFLSPRTVGYHLGKIFPKLGITARGQLRDVPLG</sequence>
<dbReference type="SMART" id="SM00421">
    <property type="entry name" value="HTH_LUXR"/>
    <property type="match status" value="1"/>
</dbReference>
<dbReference type="InterPro" id="IPR036388">
    <property type="entry name" value="WH-like_DNA-bd_sf"/>
</dbReference>
<dbReference type="InterPro" id="IPR011990">
    <property type="entry name" value="TPR-like_helical_dom_sf"/>
</dbReference>
<dbReference type="GO" id="GO:0006355">
    <property type="term" value="P:regulation of DNA-templated transcription"/>
    <property type="evidence" value="ECO:0007669"/>
    <property type="project" value="InterPro"/>
</dbReference>
<name>A0A4R2JC06_9PSEU</name>
<feature type="domain" description="HTH luxR-type" evidence="3">
    <location>
        <begin position="831"/>
        <end position="894"/>
    </location>
</feature>
<dbReference type="PROSITE" id="PS50043">
    <property type="entry name" value="HTH_LUXR_2"/>
    <property type="match status" value="1"/>
</dbReference>
<evidence type="ECO:0000256" key="1">
    <source>
        <dbReference type="ARBA" id="ARBA00022741"/>
    </source>
</evidence>